<evidence type="ECO:0000259" key="2">
    <source>
        <dbReference type="Pfam" id="PF00078"/>
    </source>
</evidence>
<dbReference type="InterPro" id="IPR000477">
    <property type="entry name" value="RT_dom"/>
</dbReference>
<dbReference type="AlphaFoldDB" id="A0A0E9SYP1"/>
<accession>A0A0E9SYP1</accession>
<proteinExistence type="predicted"/>
<reference evidence="3" key="2">
    <citation type="journal article" date="2015" name="Fish Shellfish Immunol.">
        <title>Early steps in the European eel (Anguilla anguilla)-Vibrio vulnificus interaction in the gills: Role of the RtxA13 toxin.</title>
        <authorList>
            <person name="Callol A."/>
            <person name="Pajuelo D."/>
            <person name="Ebbesson L."/>
            <person name="Teles M."/>
            <person name="MacKenzie S."/>
            <person name="Amaro C."/>
        </authorList>
    </citation>
    <scope>NUCLEOTIDE SEQUENCE</scope>
</reference>
<dbReference type="EMBL" id="GBXM01062205">
    <property type="protein sequence ID" value="JAH46372.1"/>
    <property type="molecule type" value="Transcribed_RNA"/>
</dbReference>
<sequence>MRRGIRQGCPISGQLYSLAIEPLLCRLRGRLTGLSLPELPGDAPVSVSAYVDDINVLIKTQSDVETLTFKTPFIINHTVLIILQPQNQSPNQTEKKKPTPAPHTENT</sequence>
<evidence type="ECO:0000256" key="1">
    <source>
        <dbReference type="SAM" id="MobiDB-lite"/>
    </source>
</evidence>
<protein>
    <recommendedName>
        <fullName evidence="2">Reverse transcriptase domain-containing protein</fullName>
    </recommendedName>
</protein>
<organism evidence="3">
    <name type="scientific">Anguilla anguilla</name>
    <name type="common">European freshwater eel</name>
    <name type="synonym">Muraena anguilla</name>
    <dbReference type="NCBI Taxonomy" id="7936"/>
    <lineage>
        <taxon>Eukaryota</taxon>
        <taxon>Metazoa</taxon>
        <taxon>Chordata</taxon>
        <taxon>Craniata</taxon>
        <taxon>Vertebrata</taxon>
        <taxon>Euteleostomi</taxon>
        <taxon>Actinopterygii</taxon>
        <taxon>Neopterygii</taxon>
        <taxon>Teleostei</taxon>
        <taxon>Anguilliformes</taxon>
        <taxon>Anguillidae</taxon>
        <taxon>Anguilla</taxon>
    </lineage>
</organism>
<feature type="domain" description="Reverse transcriptase" evidence="2">
    <location>
        <begin position="3"/>
        <end position="66"/>
    </location>
</feature>
<feature type="region of interest" description="Disordered" evidence="1">
    <location>
        <begin position="85"/>
        <end position="107"/>
    </location>
</feature>
<name>A0A0E9SYP1_ANGAN</name>
<evidence type="ECO:0000313" key="3">
    <source>
        <dbReference type="EMBL" id="JAH46372.1"/>
    </source>
</evidence>
<dbReference type="Pfam" id="PF00078">
    <property type="entry name" value="RVT_1"/>
    <property type="match status" value="1"/>
</dbReference>
<reference evidence="3" key="1">
    <citation type="submission" date="2014-11" db="EMBL/GenBank/DDBJ databases">
        <authorList>
            <person name="Amaro Gonzalez C."/>
        </authorList>
    </citation>
    <scope>NUCLEOTIDE SEQUENCE</scope>
</reference>